<reference evidence="2 3" key="1">
    <citation type="submission" date="2024-11" db="EMBL/GenBank/DDBJ databases">
        <title>A near-complete genome assembly of Cinchona calisaya.</title>
        <authorList>
            <person name="Lian D.C."/>
            <person name="Zhao X.W."/>
            <person name="Wei L."/>
        </authorList>
    </citation>
    <scope>NUCLEOTIDE SEQUENCE [LARGE SCALE GENOMIC DNA]</scope>
    <source>
        <tissue evidence="2">Nenye</tissue>
    </source>
</reference>
<dbReference type="PANTHER" id="PTHR33592">
    <property type="entry name" value="TRANSMEMBRANE PROTEIN"/>
    <property type="match status" value="1"/>
</dbReference>
<sequence>MKRLISFALFTIIFVLFFLHLQPGQATRVLHGQEKELMEKAQILLQSLPKGPVPPSDPSGCTYIPGSGGTGCPIKQMNFAGGGGALHRAASAYPRPTFVRFGVASNEK</sequence>
<proteinExistence type="predicted"/>
<dbReference type="AlphaFoldDB" id="A0ABD2YI76"/>
<evidence type="ECO:0000256" key="1">
    <source>
        <dbReference type="SAM" id="SignalP"/>
    </source>
</evidence>
<dbReference type="EMBL" id="JBJUIK010000013">
    <property type="protein sequence ID" value="KAL3506059.1"/>
    <property type="molecule type" value="Genomic_DNA"/>
</dbReference>
<keyword evidence="3" id="KW-1185">Reference proteome</keyword>
<dbReference type="Proteomes" id="UP001630127">
    <property type="component" value="Unassembled WGS sequence"/>
</dbReference>
<gene>
    <name evidence="2" type="ORF">ACH5RR_031441</name>
</gene>
<dbReference type="PANTHER" id="PTHR33592:SF5">
    <property type="entry name" value="TRANSMEMBRANE PROTEIN"/>
    <property type="match status" value="1"/>
</dbReference>
<comment type="caution">
    <text evidence="2">The sequence shown here is derived from an EMBL/GenBank/DDBJ whole genome shotgun (WGS) entry which is preliminary data.</text>
</comment>
<feature type="chain" id="PRO_5044795825" evidence="1">
    <location>
        <begin position="27"/>
        <end position="108"/>
    </location>
</feature>
<feature type="signal peptide" evidence="1">
    <location>
        <begin position="1"/>
        <end position="26"/>
    </location>
</feature>
<organism evidence="2 3">
    <name type="scientific">Cinchona calisaya</name>
    <dbReference type="NCBI Taxonomy" id="153742"/>
    <lineage>
        <taxon>Eukaryota</taxon>
        <taxon>Viridiplantae</taxon>
        <taxon>Streptophyta</taxon>
        <taxon>Embryophyta</taxon>
        <taxon>Tracheophyta</taxon>
        <taxon>Spermatophyta</taxon>
        <taxon>Magnoliopsida</taxon>
        <taxon>eudicotyledons</taxon>
        <taxon>Gunneridae</taxon>
        <taxon>Pentapetalae</taxon>
        <taxon>asterids</taxon>
        <taxon>lamiids</taxon>
        <taxon>Gentianales</taxon>
        <taxon>Rubiaceae</taxon>
        <taxon>Cinchonoideae</taxon>
        <taxon>Cinchoneae</taxon>
        <taxon>Cinchona</taxon>
    </lineage>
</organism>
<evidence type="ECO:0000313" key="2">
    <source>
        <dbReference type="EMBL" id="KAL3506059.1"/>
    </source>
</evidence>
<name>A0ABD2YI76_9GENT</name>
<protein>
    <submittedName>
        <fullName evidence="2">Uncharacterized protein</fullName>
    </submittedName>
</protein>
<evidence type="ECO:0000313" key="3">
    <source>
        <dbReference type="Proteomes" id="UP001630127"/>
    </source>
</evidence>
<accession>A0ABD2YI76</accession>
<keyword evidence="1" id="KW-0732">Signal</keyword>